<dbReference type="RefSeq" id="WP_244348784.1">
    <property type="nucleotide sequence ID" value="NZ_JAFIRA010000002.1"/>
</dbReference>
<sequence>MADIYRVIADLLLQKVLCPFEERLVQETGEAGIRLRGSVHCLRWFTCVMLEMGFPWQIVQPQELWQEVEQLHHHLGQMLATSRIDSG</sequence>
<protein>
    <submittedName>
        <fullName evidence="1">Uncharacterized protein</fullName>
    </submittedName>
</protein>
<dbReference type="EMBL" id="JAFIRA010000002">
    <property type="protein sequence ID" value="MCJ2541664.1"/>
    <property type="molecule type" value="Genomic_DNA"/>
</dbReference>
<dbReference type="Proteomes" id="UP000830835">
    <property type="component" value="Unassembled WGS sequence"/>
</dbReference>
<reference evidence="1" key="1">
    <citation type="submission" date="2021-02" db="EMBL/GenBank/DDBJ databases">
        <title>The CRISPR/cas machinery reduction and long-range gene transfer in the hot spring cyanobacterium Synechococcus.</title>
        <authorList>
            <person name="Dvorak P."/>
            <person name="Jahodarova E."/>
            <person name="Hasler P."/>
            <person name="Poulickova A."/>
        </authorList>
    </citation>
    <scope>NUCLEOTIDE SEQUENCE</scope>
    <source>
        <strain evidence="1">Rupite</strain>
    </source>
</reference>
<gene>
    <name evidence="1" type="ORF">JX360_01885</name>
</gene>
<accession>A0ABT0C7J8</accession>
<name>A0ABT0C7J8_THEVL</name>
<proteinExistence type="predicted"/>
<keyword evidence="2" id="KW-1185">Reference proteome</keyword>
<organism evidence="1 2">
    <name type="scientific">Thermostichus vulcanus str. 'Rupite'</name>
    <dbReference type="NCBI Taxonomy" id="2813851"/>
    <lineage>
        <taxon>Bacteria</taxon>
        <taxon>Bacillati</taxon>
        <taxon>Cyanobacteriota</taxon>
        <taxon>Cyanophyceae</taxon>
        <taxon>Thermostichales</taxon>
        <taxon>Thermostichaceae</taxon>
        <taxon>Thermostichus</taxon>
    </lineage>
</organism>
<evidence type="ECO:0000313" key="2">
    <source>
        <dbReference type="Proteomes" id="UP000830835"/>
    </source>
</evidence>
<evidence type="ECO:0000313" key="1">
    <source>
        <dbReference type="EMBL" id="MCJ2541664.1"/>
    </source>
</evidence>
<comment type="caution">
    <text evidence="1">The sequence shown here is derived from an EMBL/GenBank/DDBJ whole genome shotgun (WGS) entry which is preliminary data.</text>
</comment>